<dbReference type="InterPro" id="IPR002893">
    <property type="entry name" value="Znf_MYND"/>
</dbReference>
<dbReference type="AlphaFoldDB" id="A0A0C3BW94"/>
<dbReference type="GO" id="GO:0008270">
    <property type="term" value="F:zinc ion binding"/>
    <property type="evidence" value="ECO:0007669"/>
    <property type="project" value="UniProtKB-KW"/>
</dbReference>
<evidence type="ECO:0000256" key="3">
    <source>
        <dbReference type="ARBA" id="ARBA00022833"/>
    </source>
</evidence>
<keyword evidence="3" id="KW-0862">Zinc</keyword>
<dbReference type="Pfam" id="PF01753">
    <property type="entry name" value="zf-MYND"/>
    <property type="match status" value="1"/>
</dbReference>
<keyword evidence="2 4" id="KW-0863">Zinc-finger</keyword>
<dbReference type="Proteomes" id="UP000053424">
    <property type="component" value="Unassembled WGS sequence"/>
</dbReference>
<sequence length="436" mass="49192">MNSNPRTIYLPLEKLEKCAFCRKTAKDVPKLMVCTSCSEVIYCSSACQKEDWTTHKPSCGLTDKIDLESYYGFLATVAHSCRIHPDIQRPALTHQIINCPRPDAGDVVTFPDGSGAKIVLLGQPIPPTALLTKLWWPEMPSVEVGNRLMRRIITEGLLLPILLATCLGLASEMYTTTAVRGPVGPDGKRGAALERRVRLSHHKSPVADFGIVHGSVRDGSFMIGQDPDDHHWIYFTLLNGHEYYLELGMMPFNFGIVVDTTPYCPPGQNIGMAPAHFYGRDIERELPVKDRLLWTAKKRFSILRDPRLQAIAQSIGFSGSGYSSTIWDLMEDIAERKCSDWEKDMVMKFLVVTRDAVRLNILQRKYEIFPPTPAIGISTDPGENLASEKELDEFQAYARKLAKKLKKGKISEKKWEAAYKNWHRRRHEGKMISGEE</sequence>
<proteinExistence type="predicted"/>
<evidence type="ECO:0000259" key="5">
    <source>
        <dbReference type="PROSITE" id="PS50865"/>
    </source>
</evidence>
<evidence type="ECO:0000256" key="2">
    <source>
        <dbReference type="ARBA" id="ARBA00022771"/>
    </source>
</evidence>
<keyword evidence="1" id="KW-0479">Metal-binding</keyword>
<organism evidence="6 7">
    <name type="scientific">Hebeloma cylindrosporum</name>
    <dbReference type="NCBI Taxonomy" id="76867"/>
    <lineage>
        <taxon>Eukaryota</taxon>
        <taxon>Fungi</taxon>
        <taxon>Dikarya</taxon>
        <taxon>Basidiomycota</taxon>
        <taxon>Agaricomycotina</taxon>
        <taxon>Agaricomycetes</taxon>
        <taxon>Agaricomycetidae</taxon>
        <taxon>Agaricales</taxon>
        <taxon>Agaricineae</taxon>
        <taxon>Hymenogastraceae</taxon>
        <taxon>Hebeloma</taxon>
    </lineage>
</organism>
<evidence type="ECO:0000313" key="6">
    <source>
        <dbReference type="EMBL" id="KIM40890.1"/>
    </source>
</evidence>
<evidence type="ECO:0000256" key="1">
    <source>
        <dbReference type="ARBA" id="ARBA00022723"/>
    </source>
</evidence>
<dbReference type="SUPFAM" id="SSF144232">
    <property type="entry name" value="HIT/MYND zinc finger-like"/>
    <property type="match status" value="1"/>
</dbReference>
<dbReference type="PROSITE" id="PS50865">
    <property type="entry name" value="ZF_MYND_2"/>
    <property type="match status" value="1"/>
</dbReference>
<reference evidence="7" key="2">
    <citation type="submission" date="2015-01" db="EMBL/GenBank/DDBJ databases">
        <title>Evolutionary Origins and Diversification of the Mycorrhizal Mutualists.</title>
        <authorList>
            <consortium name="DOE Joint Genome Institute"/>
            <consortium name="Mycorrhizal Genomics Consortium"/>
            <person name="Kohler A."/>
            <person name="Kuo A."/>
            <person name="Nagy L.G."/>
            <person name="Floudas D."/>
            <person name="Copeland A."/>
            <person name="Barry K.W."/>
            <person name="Cichocki N."/>
            <person name="Veneault-Fourrey C."/>
            <person name="LaButti K."/>
            <person name="Lindquist E.A."/>
            <person name="Lipzen A."/>
            <person name="Lundell T."/>
            <person name="Morin E."/>
            <person name="Murat C."/>
            <person name="Riley R."/>
            <person name="Ohm R."/>
            <person name="Sun H."/>
            <person name="Tunlid A."/>
            <person name="Henrissat B."/>
            <person name="Grigoriev I.V."/>
            <person name="Hibbett D.S."/>
            <person name="Martin F."/>
        </authorList>
    </citation>
    <scope>NUCLEOTIDE SEQUENCE [LARGE SCALE GENOMIC DNA]</scope>
    <source>
        <strain evidence="7">h7</strain>
    </source>
</reference>
<feature type="domain" description="MYND-type" evidence="5">
    <location>
        <begin position="18"/>
        <end position="59"/>
    </location>
</feature>
<protein>
    <recommendedName>
        <fullName evidence="5">MYND-type domain-containing protein</fullName>
    </recommendedName>
</protein>
<accession>A0A0C3BW94</accession>
<dbReference type="EMBL" id="KN831781">
    <property type="protein sequence ID" value="KIM40890.1"/>
    <property type="molecule type" value="Genomic_DNA"/>
</dbReference>
<evidence type="ECO:0000313" key="7">
    <source>
        <dbReference type="Proteomes" id="UP000053424"/>
    </source>
</evidence>
<dbReference type="PROSITE" id="PS01360">
    <property type="entry name" value="ZF_MYND_1"/>
    <property type="match status" value="1"/>
</dbReference>
<dbReference type="Gene3D" id="6.10.140.2220">
    <property type="match status" value="1"/>
</dbReference>
<gene>
    <name evidence="6" type="ORF">M413DRAFT_445663</name>
</gene>
<reference evidence="6 7" key="1">
    <citation type="submission" date="2014-04" db="EMBL/GenBank/DDBJ databases">
        <authorList>
            <consortium name="DOE Joint Genome Institute"/>
            <person name="Kuo A."/>
            <person name="Gay G."/>
            <person name="Dore J."/>
            <person name="Kohler A."/>
            <person name="Nagy L.G."/>
            <person name="Floudas D."/>
            <person name="Copeland A."/>
            <person name="Barry K.W."/>
            <person name="Cichocki N."/>
            <person name="Veneault-Fourrey C."/>
            <person name="LaButti K."/>
            <person name="Lindquist E.A."/>
            <person name="Lipzen A."/>
            <person name="Lundell T."/>
            <person name="Morin E."/>
            <person name="Murat C."/>
            <person name="Sun H."/>
            <person name="Tunlid A."/>
            <person name="Henrissat B."/>
            <person name="Grigoriev I.V."/>
            <person name="Hibbett D.S."/>
            <person name="Martin F."/>
            <person name="Nordberg H.P."/>
            <person name="Cantor M.N."/>
            <person name="Hua S.X."/>
        </authorList>
    </citation>
    <scope>NUCLEOTIDE SEQUENCE [LARGE SCALE GENOMIC DNA]</scope>
    <source>
        <strain evidence="7">h7</strain>
    </source>
</reference>
<name>A0A0C3BW94_HEBCY</name>
<dbReference type="HOGENOM" id="CLU_045561_0_0_1"/>
<dbReference type="OrthoDB" id="341421at2759"/>
<evidence type="ECO:0000256" key="4">
    <source>
        <dbReference type="PROSITE-ProRule" id="PRU00134"/>
    </source>
</evidence>
<keyword evidence="7" id="KW-1185">Reference proteome</keyword>